<evidence type="ECO:0008006" key="3">
    <source>
        <dbReference type="Google" id="ProtNLM"/>
    </source>
</evidence>
<feature type="non-terminal residue" evidence="2">
    <location>
        <position position="1"/>
    </location>
</feature>
<reference evidence="2" key="1">
    <citation type="journal article" date="2014" name="Front. Microbiol.">
        <title>High frequency of phylogenetically diverse reductive dehalogenase-homologous genes in deep subseafloor sedimentary metagenomes.</title>
        <authorList>
            <person name="Kawai M."/>
            <person name="Futagami T."/>
            <person name="Toyoda A."/>
            <person name="Takaki Y."/>
            <person name="Nishi S."/>
            <person name="Hori S."/>
            <person name="Arai W."/>
            <person name="Tsubouchi T."/>
            <person name="Morono Y."/>
            <person name="Uchiyama I."/>
            <person name="Ito T."/>
            <person name="Fujiyama A."/>
            <person name="Inagaki F."/>
            <person name="Takami H."/>
        </authorList>
    </citation>
    <scope>NUCLEOTIDE SEQUENCE</scope>
    <source>
        <strain evidence="2">Expedition CK06-06</strain>
    </source>
</reference>
<dbReference type="SUPFAM" id="SSF49464">
    <property type="entry name" value="Carboxypeptidase regulatory domain-like"/>
    <property type="match status" value="1"/>
</dbReference>
<gene>
    <name evidence="2" type="ORF">S01H4_41033</name>
</gene>
<protein>
    <recommendedName>
        <fullName evidence="3">Carboxypeptidase regulatory-like domain-containing protein</fullName>
    </recommendedName>
</protein>
<evidence type="ECO:0000313" key="2">
    <source>
        <dbReference type="EMBL" id="GAG96077.1"/>
    </source>
</evidence>
<feature type="transmembrane region" description="Helical" evidence="1">
    <location>
        <begin position="32"/>
        <end position="52"/>
    </location>
</feature>
<evidence type="ECO:0000256" key="1">
    <source>
        <dbReference type="SAM" id="Phobius"/>
    </source>
</evidence>
<dbReference type="AlphaFoldDB" id="X1CSY8"/>
<keyword evidence="1" id="KW-0812">Transmembrane</keyword>
<dbReference type="InterPro" id="IPR008969">
    <property type="entry name" value="CarboxyPept-like_regulatory"/>
</dbReference>
<name>X1CSY8_9ZZZZ</name>
<keyword evidence="1" id="KW-1133">Transmembrane helix</keyword>
<organism evidence="2">
    <name type="scientific">marine sediment metagenome</name>
    <dbReference type="NCBI Taxonomy" id="412755"/>
    <lineage>
        <taxon>unclassified sequences</taxon>
        <taxon>metagenomes</taxon>
        <taxon>ecological metagenomes</taxon>
    </lineage>
</organism>
<accession>X1CSY8</accession>
<keyword evidence="1" id="KW-0472">Membrane</keyword>
<sequence length="289" mass="32598">YLVENLCDRVVLEVTGEPVLYANMLSKMARNLSGRVLTTELAVGIIFSKSMFFRRIRAILSDKSNKIKRISKIALLGTIAGIVISLILAISFPIGEVNDTDNIWSFKRKVTFHAKVVDSQTGKPVERFILRDYKHREIVGISDKDGLIEIDGMNTGPFAFNFQAEGYTRWWSKDAINESQHRSFAGKRFQENFIQIGFRVHKNMKPVLIEAEKGVMIYGHVIDPEGNPVARATVAPARSGTGNSLTGDTRFSVISKDDGSFEMLLPASWYCKHHLVAHDGDYKEWRTWA</sequence>
<dbReference type="EMBL" id="BART01022415">
    <property type="protein sequence ID" value="GAG96077.1"/>
    <property type="molecule type" value="Genomic_DNA"/>
</dbReference>
<feature type="non-terminal residue" evidence="2">
    <location>
        <position position="289"/>
    </location>
</feature>
<comment type="caution">
    <text evidence="2">The sequence shown here is derived from an EMBL/GenBank/DDBJ whole genome shotgun (WGS) entry which is preliminary data.</text>
</comment>
<proteinExistence type="predicted"/>
<feature type="transmembrane region" description="Helical" evidence="1">
    <location>
        <begin position="73"/>
        <end position="94"/>
    </location>
</feature>